<keyword evidence="1" id="KW-0489">Methyltransferase</keyword>
<dbReference type="GO" id="GO:0032259">
    <property type="term" value="P:methylation"/>
    <property type="evidence" value="ECO:0007669"/>
    <property type="project" value="UniProtKB-KW"/>
</dbReference>
<evidence type="ECO:0000313" key="4">
    <source>
        <dbReference type="Proteomes" id="UP000652761"/>
    </source>
</evidence>
<dbReference type="GO" id="GO:0008168">
    <property type="term" value="F:methyltransferase activity"/>
    <property type="evidence" value="ECO:0007669"/>
    <property type="project" value="UniProtKB-KW"/>
</dbReference>
<dbReference type="InterPro" id="IPR004159">
    <property type="entry name" value="Put_SAM_MeTrfase"/>
</dbReference>
<dbReference type="PROSITE" id="PS51257">
    <property type="entry name" value="PROKAR_LIPOPROTEIN"/>
    <property type="match status" value="1"/>
</dbReference>
<dbReference type="Pfam" id="PF03141">
    <property type="entry name" value="Methyltransf_29"/>
    <property type="match status" value="1"/>
</dbReference>
<keyword evidence="4" id="KW-1185">Reference proteome</keyword>
<evidence type="ECO:0000256" key="2">
    <source>
        <dbReference type="SAM" id="MobiDB-lite"/>
    </source>
</evidence>
<feature type="region of interest" description="Disordered" evidence="2">
    <location>
        <begin position="1"/>
        <end position="23"/>
    </location>
</feature>
<name>A0A843X1L9_COLES</name>
<evidence type="ECO:0000256" key="1">
    <source>
        <dbReference type="ARBA" id="ARBA00022603"/>
    </source>
</evidence>
<dbReference type="EMBL" id="NMUH01006279">
    <property type="protein sequence ID" value="MQM14907.1"/>
    <property type="molecule type" value="Genomic_DNA"/>
</dbReference>
<evidence type="ECO:0008006" key="5">
    <source>
        <dbReference type="Google" id="ProtNLM"/>
    </source>
</evidence>
<organism evidence="3 4">
    <name type="scientific">Colocasia esculenta</name>
    <name type="common">Wild taro</name>
    <name type="synonym">Arum esculentum</name>
    <dbReference type="NCBI Taxonomy" id="4460"/>
    <lineage>
        <taxon>Eukaryota</taxon>
        <taxon>Viridiplantae</taxon>
        <taxon>Streptophyta</taxon>
        <taxon>Embryophyta</taxon>
        <taxon>Tracheophyta</taxon>
        <taxon>Spermatophyta</taxon>
        <taxon>Magnoliopsida</taxon>
        <taxon>Liliopsida</taxon>
        <taxon>Araceae</taxon>
        <taxon>Aroideae</taxon>
        <taxon>Colocasieae</taxon>
        <taxon>Colocasia</taxon>
    </lineage>
</organism>
<dbReference type="Proteomes" id="UP000652761">
    <property type="component" value="Unassembled WGS sequence"/>
</dbReference>
<proteinExistence type="predicted"/>
<dbReference type="AlphaFoldDB" id="A0A843X1L9"/>
<keyword evidence="1" id="KW-0808">Transferase</keyword>
<protein>
    <recommendedName>
        <fullName evidence="5">Methyltransferase</fullName>
    </recommendedName>
</protein>
<dbReference type="OrthoDB" id="769020at2759"/>
<accession>A0A843X1L9</accession>
<sequence length="113" mass="12410">MGRSPHCHRHCAAPEKPTPSPSPPHCTAFVACRCDAMPSPSPSPLCNITGIVLEMDRILRPGGRAYIRDSVTVIYLVKETAEAVGWKADLGETEEGPYASRRLLRCDKPMSHR</sequence>
<reference evidence="3" key="1">
    <citation type="submission" date="2017-07" db="EMBL/GenBank/DDBJ databases">
        <title>Taro Niue Genome Assembly and Annotation.</title>
        <authorList>
            <person name="Atibalentja N."/>
            <person name="Keating K."/>
            <person name="Fields C.J."/>
        </authorList>
    </citation>
    <scope>NUCLEOTIDE SEQUENCE</scope>
    <source>
        <strain evidence="3">Niue_2</strain>
        <tissue evidence="3">Leaf</tissue>
    </source>
</reference>
<gene>
    <name evidence="3" type="ORF">Taro_047840</name>
</gene>
<comment type="caution">
    <text evidence="3">The sequence shown here is derived from an EMBL/GenBank/DDBJ whole genome shotgun (WGS) entry which is preliminary data.</text>
</comment>
<feature type="compositionally biased region" description="Basic residues" evidence="2">
    <location>
        <begin position="1"/>
        <end position="11"/>
    </location>
</feature>
<evidence type="ECO:0000313" key="3">
    <source>
        <dbReference type="EMBL" id="MQM14907.1"/>
    </source>
</evidence>